<dbReference type="Proteomes" id="UP000682802">
    <property type="component" value="Plasmid p1"/>
</dbReference>
<sequence>MNKIDYYHCSSDFGDVDNSILLVKLDSIKRRIAFKNLVEDKENSTDINSAIRMLTDYLEKSNINIERLHLFDVDVNDYPFVIFEIQDLESYIFLHNWEKQNKLVIGELDERGKLIVPPKWSVNNLDCFFSVNLETKEIMRFQ</sequence>
<evidence type="ECO:0000313" key="2">
    <source>
        <dbReference type="Proteomes" id="UP000682802"/>
    </source>
</evidence>
<dbReference type="RefSeq" id="WP_144077036.1">
    <property type="nucleotide sequence ID" value="NZ_CP076130.1"/>
</dbReference>
<accession>A0ABX8H4E4</accession>
<gene>
    <name evidence="1" type="ORF">KM029_26560</name>
</gene>
<dbReference type="EMBL" id="CP076130">
    <property type="protein sequence ID" value="QWG10538.1"/>
    <property type="molecule type" value="Genomic_DNA"/>
</dbReference>
<proteinExistence type="predicted"/>
<geneLocation type="plasmid" evidence="1 2">
    <name>p1</name>
</geneLocation>
<protein>
    <submittedName>
        <fullName evidence="1">Uncharacterized protein</fullName>
    </submittedName>
</protein>
<evidence type="ECO:0000313" key="1">
    <source>
        <dbReference type="EMBL" id="QWG10538.1"/>
    </source>
</evidence>
<organism evidence="1 2">
    <name type="scientific">Flammeovirga kamogawensis</name>
    <dbReference type="NCBI Taxonomy" id="373891"/>
    <lineage>
        <taxon>Bacteria</taxon>
        <taxon>Pseudomonadati</taxon>
        <taxon>Bacteroidota</taxon>
        <taxon>Cytophagia</taxon>
        <taxon>Cytophagales</taxon>
        <taxon>Flammeovirgaceae</taxon>
        <taxon>Flammeovirga</taxon>
    </lineage>
</organism>
<keyword evidence="1" id="KW-0614">Plasmid</keyword>
<name>A0ABX8H4E4_9BACT</name>
<keyword evidence="2" id="KW-1185">Reference proteome</keyword>
<reference evidence="1 2" key="1">
    <citation type="submission" date="2021-05" db="EMBL/GenBank/DDBJ databases">
        <title>Comparative genomic studies on the polysaccharide-degrading batcterial strains of the Flammeovirga genus.</title>
        <authorList>
            <person name="Zewei F."/>
            <person name="Zheng Z."/>
            <person name="Yu L."/>
            <person name="Ruyue G."/>
            <person name="Yanhong M."/>
            <person name="Yuanyuan C."/>
            <person name="Jingyan G."/>
            <person name="Wenjun H."/>
        </authorList>
    </citation>
    <scope>NUCLEOTIDE SEQUENCE [LARGE SCALE GENOMIC DNA]</scope>
    <source>
        <strain evidence="1 2">YS10</strain>
        <plasmid evidence="1 2">p1</plasmid>
    </source>
</reference>